<name>A0A5B7CJX8_PORTR</name>
<protein>
    <submittedName>
        <fullName evidence="2">Uncharacterized protein</fullName>
    </submittedName>
</protein>
<gene>
    <name evidence="2" type="ORF">E2C01_002436</name>
</gene>
<organism evidence="2 3">
    <name type="scientific">Portunus trituberculatus</name>
    <name type="common">Swimming crab</name>
    <name type="synonym">Neptunus trituberculatus</name>
    <dbReference type="NCBI Taxonomy" id="210409"/>
    <lineage>
        <taxon>Eukaryota</taxon>
        <taxon>Metazoa</taxon>
        <taxon>Ecdysozoa</taxon>
        <taxon>Arthropoda</taxon>
        <taxon>Crustacea</taxon>
        <taxon>Multicrustacea</taxon>
        <taxon>Malacostraca</taxon>
        <taxon>Eumalacostraca</taxon>
        <taxon>Eucarida</taxon>
        <taxon>Decapoda</taxon>
        <taxon>Pleocyemata</taxon>
        <taxon>Brachyura</taxon>
        <taxon>Eubrachyura</taxon>
        <taxon>Portunoidea</taxon>
        <taxon>Portunidae</taxon>
        <taxon>Portuninae</taxon>
        <taxon>Portunus</taxon>
    </lineage>
</organism>
<feature type="region of interest" description="Disordered" evidence="1">
    <location>
        <begin position="165"/>
        <end position="191"/>
    </location>
</feature>
<comment type="caution">
    <text evidence="2">The sequence shown here is derived from an EMBL/GenBank/DDBJ whole genome shotgun (WGS) entry which is preliminary data.</text>
</comment>
<reference evidence="2 3" key="1">
    <citation type="submission" date="2019-05" db="EMBL/GenBank/DDBJ databases">
        <title>Another draft genome of Portunus trituberculatus and its Hox gene families provides insights of decapod evolution.</title>
        <authorList>
            <person name="Jeong J.-H."/>
            <person name="Song I."/>
            <person name="Kim S."/>
            <person name="Choi T."/>
            <person name="Kim D."/>
            <person name="Ryu S."/>
            <person name="Kim W."/>
        </authorList>
    </citation>
    <scope>NUCLEOTIDE SEQUENCE [LARGE SCALE GENOMIC DNA]</scope>
    <source>
        <tissue evidence="2">Muscle</tissue>
    </source>
</reference>
<dbReference type="Proteomes" id="UP000324222">
    <property type="component" value="Unassembled WGS sequence"/>
</dbReference>
<feature type="region of interest" description="Disordered" evidence="1">
    <location>
        <begin position="1"/>
        <end position="125"/>
    </location>
</feature>
<dbReference type="EMBL" id="VSRR010000087">
    <property type="protein sequence ID" value="MPC09819.1"/>
    <property type="molecule type" value="Genomic_DNA"/>
</dbReference>
<accession>A0A5B7CJX8</accession>
<evidence type="ECO:0000256" key="1">
    <source>
        <dbReference type="SAM" id="MobiDB-lite"/>
    </source>
</evidence>
<evidence type="ECO:0000313" key="3">
    <source>
        <dbReference type="Proteomes" id="UP000324222"/>
    </source>
</evidence>
<evidence type="ECO:0000313" key="2">
    <source>
        <dbReference type="EMBL" id="MPC09819.1"/>
    </source>
</evidence>
<sequence>MPLSPSLDRLTLSVSRSGGGGGAAMAGGSSLPNMDSQKRRLLRGRGECVGEVRGGSSGVWEVMDGGGHSGRDGEGEEGGEGAPSPVSREGLLGRGSPSHAWASLARRRAASRAPPPVTSSEPTVCGGCRAPSGEAGGVGDGARGGEVVPAPPCPAGGLKITVPVLESPPSSEDVVPDDVLGGDTPPTGEVHSGDALSLGPAASSAVSAAHGATSGGGRVVVGWSAWGTSRCEARSLSEVVREPTLPCRRRQRVRVEATTPRTPPPSLTTLPALSRLLPPLPPASRALSLRVTRVPSRRASPSWLGQPGRSRRGLACAASRLSGDAGGLGVEGALLGAVRPHWQAVPHTWVWLGVGGVRRGDSPVEGGVSDPWLEGVGEAWGRSQGWTLLAMAVAWVAGCGESWAAAQ</sequence>
<proteinExistence type="predicted"/>
<dbReference type="AlphaFoldDB" id="A0A5B7CJX8"/>
<keyword evidence="3" id="KW-1185">Reference proteome</keyword>